<evidence type="ECO:0000313" key="2">
    <source>
        <dbReference type="EMBL" id="KAK1285817.1"/>
    </source>
</evidence>
<sequence>MEVGRLQTQSYLLDPMRNMHVRLEPVEEVLIITDGSAHLQQWGAGAAFVVVKTSPFKILRAGYEGWPWTPPFRMGVKAIRIRLKFACAAGFANIQVCSDCLPVIQILQAGSPRPPQIQDIYNRVNSLPSTTFYKVPRQVVRAPEILAKYARGWTTPK</sequence>
<dbReference type="Gene3D" id="3.30.420.10">
    <property type="entry name" value="Ribonuclease H-like superfamily/Ribonuclease H"/>
    <property type="match status" value="1"/>
</dbReference>
<dbReference type="SUPFAM" id="SSF53098">
    <property type="entry name" value="Ribonuclease H-like"/>
    <property type="match status" value="1"/>
</dbReference>
<keyword evidence="3" id="KW-1185">Reference proteome</keyword>
<dbReference type="InterPro" id="IPR036397">
    <property type="entry name" value="RNaseH_sf"/>
</dbReference>
<reference evidence="2" key="2">
    <citation type="submission" date="2023-06" db="EMBL/GenBank/DDBJ databases">
        <authorList>
            <person name="Ma L."/>
            <person name="Liu K.-W."/>
            <person name="Li Z."/>
            <person name="Hsiao Y.-Y."/>
            <person name="Qi Y."/>
            <person name="Fu T."/>
            <person name="Tang G."/>
            <person name="Zhang D."/>
            <person name="Sun W.-H."/>
            <person name="Liu D.-K."/>
            <person name="Li Y."/>
            <person name="Chen G.-Z."/>
            <person name="Liu X.-D."/>
            <person name="Liao X.-Y."/>
            <person name="Jiang Y.-T."/>
            <person name="Yu X."/>
            <person name="Hao Y."/>
            <person name="Huang J."/>
            <person name="Zhao X.-W."/>
            <person name="Ke S."/>
            <person name="Chen Y.-Y."/>
            <person name="Wu W.-L."/>
            <person name="Hsu J.-L."/>
            <person name="Lin Y.-F."/>
            <person name="Huang M.-D."/>
            <person name="Li C.-Y."/>
            <person name="Huang L."/>
            <person name="Wang Z.-W."/>
            <person name="Zhao X."/>
            <person name="Zhong W.-Y."/>
            <person name="Peng D.-H."/>
            <person name="Ahmad S."/>
            <person name="Lan S."/>
            <person name="Zhang J.-S."/>
            <person name="Tsai W.-C."/>
            <person name="Van De Peer Y."/>
            <person name="Liu Z.-J."/>
        </authorList>
    </citation>
    <scope>NUCLEOTIDE SEQUENCE</scope>
    <source>
        <strain evidence="2">CP</strain>
        <tissue evidence="2">Leaves</tissue>
    </source>
</reference>
<dbReference type="InterPro" id="IPR002156">
    <property type="entry name" value="RNaseH_domain"/>
</dbReference>
<dbReference type="AlphaFoldDB" id="A0AAV9CCC3"/>
<evidence type="ECO:0000259" key="1">
    <source>
        <dbReference type="Pfam" id="PF13456"/>
    </source>
</evidence>
<dbReference type="Proteomes" id="UP001180020">
    <property type="component" value="Unassembled WGS sequence"/>
</dbReference>
<evidence type="ECO:0000313" key="3">
    <source>
        <dbReference type="Proteomes" id="UP001180020"/>
    </source>
</evidence>
<dbReference type="GO" id="GO:0003676">
    <property type="term" value="F:nucleic acid binding"/>
    <property type="evidence" value="ECO:0007669"/>
    <property type="project" value="InterPro"/>
</dbReference>
<reference evidence="2" key="1">
    <citation type="journal article" date="2023" name="Nat. Commun.">
        <title>Diploid and tetraploid genomes of Acorus and the evolution of monocots.</title>
        <authorList>
            <person name="Ma L."/>
            <person name="Liu K.W."/>
            <person name="Li Z."/>
            <person name="Hsiao Y.Y."/>
            <person name="Qi Y."/>
            <person name="Fu T."/>
            <person name="Tang G.D."/>
            <person name="Zhang D."/>
            <person name="Sun W.H."/>
            <person name="Liu D.K."/>
            <person name="Li Y."/>
            <person name="Chen G.Z."/>
            <person name="Liu X.D."/>
            <person name="Liao X.Y."/>
            <person name="Jiang Y.T."/>
            <person name="Yu X."/>
            <person name="Hao Y."/>
            <person name="Huang J."/>
            <person name="Zhao X.W."/>
            <person name="Ke S."/>
            <person name="Chen Y.Y."/>
            <person name="Wu W.L."/>
            <person name="Hsu J.L."/>
            <person name="Lin Y.F."/>
            <person name="Huang M.D."/>
            <person name="Li C.Y."/>
            <person name="Huang L."/>
            <person name="Wang Z.W."/>
            <person name="Zhao X."/>
            <person name="Zhong W.Y."/>
            <person name="Peng D.H."/>
            <person name="Ahmad S."/>
            <person name="Lan S."/>
            <person name="Zhang J.S."/>
            <person name="Tsai W.C."/>
            <person name="Van de Peer Y."/>
            <person name="Liu Z.J."/>
        </authorList>
    </citation>
    <scope>NUCLEOTIDE SEQUENCE</scope>
    <source>
        <strain evidence="2">CP</strain>
    </source>
</reference>
<comment type="caution">
    <text evidence="2">The sequence shown here is derived from an EMBL/GenBank/DDBJ whole genome shotgun (WGS) entry which is preliminary data.</text>
</comment>
<dbReference type="Pfam" id="PF13456">
    <property type="entry name" value="RVT_3"/>
    <property type="match status" value="1"/>
</dbReference>
<protein>
    <recommendedName>
        <fullName evidence="1">RNase H type-1 domain-containing protein</fullName>
    </recommendedName>
</protein>
<gene>
    <name evidence="2" type="ORF">QJS10_CPB20g01306</name>
</gene>
<proteinExistence type="predicted"/>
<name>A0AAV9CCC3_ACOCL</name>
<dbReference type="InterPro" id="IPR012337">
    <property type="entry name" value="RNaseH-like_sf"/>
</dbReference>
<dbReference type="EMBL" id="JAUJYO010000020">
    <property type="protein sequence ID" value="KAK1285817.1"/>
    <property type="molecule type" value="Genomic_DNA"/>
</dbReference>
<accession>A0AAV9CCC3</accession>
<feature type="domain" description="RNase H type-1" evidence="1">
    <location>
        <begin position="65"/>
        <end position="148"/>
    </location>
</feature>
<dbReference type="GO" id="GO:0004523">
    <property type="term" value="F:RNA-DNA hybrid ribonuclease activity"/>
    <property type="evidence" value="ECO:0007669"/>
    <property type="project" value="InterPro"/>
</dbReference>
<organism evidence="2 3">
    <name type="scientific">Acorus calamus</name>
    <name type="common">Sweet flag</name>
    <dbReference type="NCBI Taxonomy" id="4465"/>
    <lineage>
        <taxon>Eukaryota</taxon>
        <taxon>Viridiplantae</taxon>
        <taxon>Streptophyta</taxon>
        <taxon>Embryophyta</taxon>
        <taxon>Tracheophyta</taxon>
        <taxon>Spermatophyta</taxon>
        <taxon>Magnoliopsida</taxon>
        <taxon>Liliopsida</taxon>
        <taxon>Acoraceae</taxon>
        <taxon>Acorus</taxon>
    </lineage>
</organism>